<dbReference type="EMBL" id="ADVR01000119">
    <property type="protein sequence ID" value="EFO79275.1"/>
    <property type="molecule type" value="Genomic_DNA"/>
</dbReference>
<dbReference type="SUPFAM" id="SSF63380">
    <property type="entry name" value="Riboflavin synthase domain-like"/>
    <property type="match status" value="1"/>
</dbReference>
<dbReference type="InterPro" id="IPR050353">
    <property type="entry name" value="PyrK_electron_transfer"/>
</dbReference>
<dbReference type="Gene3D" id="2.40.30.10">
    <property type="entry name" value="Translation factors"/>
    <property type="match status" value="1"/>
</dbReference>
<evidence type="ECO:0000259" key="1">
    <source>
        <dbReference type="Pfam" id="PF10418"/>
    </source>
</evidence>
<dbReference type="AlphaFoldDB" id="E1IHQ5"/>
<proteinExistence type="predicted"/>
<dbReference type="InterPro" id="IPR037117">
    <property type="entry name" value="Dihydroorotate_DH_ele_sf"/>
</dbReference>
<keyword evidence="3" id="KW-1185">Reference proteome</keyword>
<sequence>MPHHNPVIIEHHVIGDLHLLRLLAPEIAIAAQPGQYVLASGKHATSHDPLLRRALFIAGANPREGTLDLLVQPDERGKVWICDQQVGAHLDLLGPQGRAFRLDPRTRNLLLAGTGTALPALLFLAHQAASKGIAGVLFAAASAADLLPPAFLLPPEFEYQSSADGAASLIDLLAAPKIGQSLFNTPIAWADQICFALSENLIAPAAAAVRNGRMRWERGFAFAAVDGRMPCGIGICNACLITTHKGLRTRCKDGPVFDLRDLA</sequence>
<evidence type="ECO:0000313" key="2">
    <source>
        <dbReference type="EMBL" id="EFO79275.1"/>
    </source>
</evidence>
<dbReference type="PANTHER" id="PTHR43513:SF3">
    <property type="entry name" value="DIHYDROOROTATE DEHYDROGENASE B (NAD(+)), ELECTRON TRANSFER SUBUNIT-RELATED"/>
    <property type="match status" value="1"/>
</dbReference>
<name>E1IHQ5_9CHLR</name>
<evidence type="ECO:0000313" key="3">
    <source>
        <dbReference type="Proteomes" id="UP000054010"/>
    </source>
</evidence>
<dbReference type="Proteomes" id="UP000054010">
    <property type="component" value="Unassembled WGS sequence"/>
</dbReference>
<protein>
    <recommendedName>
        <fullName evidence="1">Dihydroorotate dehydrogenase electron transfer subunit iron-sulphur cluster binding domain-containing protein</fullName>
    </recommendedName>
</protein>
<dbReference type="InterPro" id="IPR017938">
    <property type="entry name" value="Riboflavin_synthase-like_b-brl"/>
</dbReference>
<feature type="domain" description="Dihydroorotate dehydrogenase electron transfer subunit iron-sulphur cluster binding" evidence="1">
    <location>
        <begin position="228"/>
        <end position="262"/>
    </location>
</feature>
<organism evidence="2 3">
    <name type="scientific">Oscillochloris trichoides DG-6</name>
    <dbReference type="NCBI Taxonomy" id="765420"/>
    <lineage>
        <taxon>Bacteria</taxon>
        <taxon>Bacillati</taxon>
        <taxon>Chloroflexota</taxon>
        <taxon>Chloroflexia</taxon>
        <taxon>Chloroflexales</taxon>
        <taxon>Chloroflexineae</taxon>
        <taxon>Oscillochloridaceae</taxon>
        <taxon>Oscillochloris</taxon>
    </lineage>
</organism>
<dbReference type="HOGENOM" id="CLU_1076437_0_0_0"/>
<gene>
    <name evidence="2" type="ORF">OSCT_2856</name>
</gene>
<comment type="caution">
    <text evidence="2">The sequence shown here is derived from an EMBL/GenBank/DDBJ whole genome shotgun (WGS) entry which is preliminary data.</text>
</comment>
<dbReference type="PANTHER" id="PTHR43513">
    <property type="entry name" value="DIHYDROOROTATE DEHYDROGENASE B (NAD(+)), ELECTRON TRANSFER SUBUNIT"/>
    <property type="match status" value="1"/>
</dbReference>
<accession>E1IHQ5</accession>
<dbReference type="STRING" id="765420.OSCT_2856"/>
<dbReference type="InterPro" id="IPR019480">
    <property type="entry name" value="Dihydroorotate_DH_Fe-S-bd"/>
</dbReference>
<reference evidence="2 3" key="1">
    <citation type="journal article" date="2011" name="J. Bacteriol.">
        <title>Draft genome sequence of the anoxygenic filamentous phototrophic bacterium Oscillochloris trichoides subsp. DG-6.</title>
        <authorList>
            <person name="Kuznetsov B.B."/>
            <person name="Ivanovsky R.N."/>
            <person name="Keppen O.I."/>
            <person name="Sukhacheva M.V."/>
            <person name="Bumazhkin B.K."/>
            <person name="Patutina E.O."/>
            <person name="Beletsky A.V."/>
            <person name="Mardanov A.V."/>
            <person name="Baslerov R.V."/>
            <person name="Panteleeva A.N."/>
            <person name="Kolganova T.V."/>
            <person name="Ravin N.V."/>
            <person name="Skryabin K.G."/>
        </authorList>
    </citation>
    <scope>NUCLEOTIDE SEQUENCE [LARGE SCALE GENOMIC DNA]</scope>
    <source>
        <strain evidence="2 3">DG-6</strain>
    </source>
</reference>
<dbReference type="Pfam" id="PF10418">
    <property type="entry name" value="DHODB_Fe-S_bind"/>
    <property type="match status" value="1"/>
</dbReference>
<dbReference type="eggNOG" id="COG0543">
    <property type="taxonomic scope" value="Bacteria"/>
</dbReference>
<dbReference type="Gene3D" id="2.10.240.10">
    <property type="entry name" value="Dihydroorotate dehydrogenase, electron transfer subunit"/>
    <property type="match status" value="1"/>
</dbReference>